<dbReference type="AlphaFoldDB" id="A0A9P4VN80"/>
<gene>
    <name evidence="1" type="ORF">M501DRAFT_992402</name>
</gene>
<sequence>MAPRSLVRANVERAINGVNESDLKPGYIRLYPLYRPRLPPGNYGIEVKQSIKTSIPGDEGKLEIFNYDSTTGVSFPPPATTPVLLQKFDVVAPQFSLDPDTINSHYPPDGGADEGLILPHIVFNDPHIPWDRIGPSASSFAIADRGIRGPWFALLVFDPEDLKVSPAEVTSLGISPASAAAATSSGAFPMTAGDYLTKITSRPTFEAAFDQPENNPAWKSLTESTENTTVIFPKRSQAAAILKDPYKFFFMCHVREMNTMGFPDAGTQQNGLFSICVSHMTGPRNNTVPRTQVVHLINIEQMDKTQITGDGRIGLCSLYSWTYLSLPPNPINFKDIMTNLAATKQMLRIGDESLGLLQGTIGEDPNSAVSSKLLHERLSLGYTIHRWRAATGEETLAFSRGPLTPAPTSWKPSVADDWPGSSNTGKEYQVLDKDLGVMDLTYSSAWQLGKLMAVSDTVFNSALLRFRSLVHRWASSETRIVINGVLSPQRVLREIPTRFKEVRDTTNGHDLPARNLLPTSEKVGPSLIHPKVLPVFERSITRVFRALTASGDELYSDYTLGSANNSDWEIIHNWISDKLFLADIPAHYLIPDPSYLPSEALRFFYIDDCWLDCFIDGALSTANHFEPVDDRVRRRIKEAYNVYLRTEIPSAGMKPPVPRYGFILRSELIRVMPDIRIVARRRRQAPNGAPVLIPDNNHDPLIRLTKLDERTVFALLDCLPEDLFEIKFIQPPHQQRYIASFELRRLYTKGAPVPADSSGSWPPIPAAQMPTPDKIATWYDANTRCIDVPKMIVDLRPALLFQTPTQEFLAQGLDSTVLALELNDSSYQLQIFPPRDTGPVYFLKPDRQLWAGKDMEDLAPRPLRVSEQDNERLTRSGPNQTIPTLHAEARVHQLRHRSARSSRPVTVPQTRREVTAQALIPGGSSQYRIVIHPDYRGAPPFPDLTDAVNPVYSAQDYIPTATKFLPSLIFSIKRNTAAPPINLALSSITVVIPADIEGDSTLEPLLKGVYAGAGADMLSNRRLVTSVSHAHDEVRVVITPRTTALGKISSLPDTVTGDCSLVLKECVIAPVGTPVSVNIFGLGGQQRGMCKVRVIETYLQADGTTGEVFSDVVVLKREGGDKDLKGVEV</sequence>
<organism evidence="1 2">
    <name type="scientific">Patellaria atrata CBS 101060</name>
    <dbReference type="NCBI Taxonomy" id="1346257"/>
    <lineage>
        <taxon>Eukaryota</taxon>
        <taxon>Fungi</taxon>
        <taxon>Dikarya</taxon>
        <taxon>Ascomycota</taxon>
        <taxon>Pezizomycotina</taxon>
        <taxon>Dothideomycetes</taxon>
        <taxon>Dothideomycetes incertae sedis</taxon>
        <taxon>Patellariales</taxon>
        <taxon>Patellariaceae</taxon>
        <taxon>Patellaria</taxon>
    </lineage>
</organism>
<proteinExistence type="predicted"/>
<name>A0A9P4VN80_9PEZI</name>
<comment type="caution">
    <text evidence="1">The sequence shown here is derived from an EMBL/GenBank/DDBJ whole genome shotgun (WGS) entry which is preliminary data.</text>
</comment>
<dbReference type="Proteomes" id="UP000799429">
    <property type="component" value="Unassembled WGS sequence"/>
</dbReference>
<dbReference type="EMBL" id="MU006095">
    <property type="protein sequence ID" value="KAF2839441.1"/>
    <property type="molecule type" value="Genomic_DNA"/>
</dbReference>
<keyword evidence="2" id="KW-1185">Reference proteome</keyword>
<accession>A0A9P4VN80</accession>
<evidence type="ECO:0000313" key="1">
    <source>
        <dbReference type="EMBL" id="KAF2839441.1"/>
    </source>
</evidence>
<reference evidence="1" key="1">
    <citation type="journal article" date="2020" name="Stud. Mycol.">
        <title>101 Dothideomycetes genomes: a test case for predicting lifestyles and emergence of pathogens.</title>
        <authorList>
            <person name="Haridas S."/>
            <person name="Albert R."/>
            <person name="Binder M."/>
            <person name="Bloem J."/>
            <person name="Labutti K."/>
            <person name="Salamov A."/>
            <person name="Andreopoulos B."/>
            <person name="Baker S."/>
            <person name="Barry K."/>
            <person name="Bills G."/>
            <person name="Bluhm B."/>
            <person name="Cannon C."/>
            <person name="Castanera R."/>
            <person name="Culley D."/>
            <person name="Daum C."/>
            <person name="Ezra D."/>
            <person name="Gonzalez J."/>
            <person name="Henrissat B."/>
            <person name="Kuo A."/>
            <person name="Liang C."/>
            <person name="Lipzen A."/>
            <person name="Lutzoni F."/>
            <person name="Magnuson J."/>
            <person name="Mondo S."/>
            <person name="Nolan M."/>
            <person name="Ohm R."/>
            <person name="Pangilinan J."/>
            <person name="Park H.-J."/>
            <person name="Ramirez L."/>
            <person name="Alfaro M."/>
            <person name="Sun H."/>
            <person name="Tritt A."/>
            <person name="Yoshinaga Y."/>
            <person name="Zwiers L.-H."/>
            <person name="Turgeon B."/>
            <person name="Goodwin S."/>
            <person name="Spatafora J."/>
            <person name="Crous P."/>
            <person name="Grigoriev I."/>
        </authorList>
    </citation>
    <scope>NUCLEOTIDE SEQUENCE</scope>
    <source>
        <strain evidence="1">CBS 101060</strain>
    </source>
</reference>
<evidence type="ECO:0000313" key="2">
    <source>
        <dbReference type="Proteomes" id="UP000799429"/>
    </source>
</evidence>
<protein>
    <submittedName>
        <fullName evidence="1">Uncharacterized protein</fullName>
    </submittedName>
</protein>
<dbReference type="OrthoDB" id="3029913at2759"/>